<evidence type="ECO:0000313" key="9">
    <source>
        <dbReference type="EMBL" id="GAA1997884.1"/>
    </source>
</evidence>
<comment type="similarity">
    <text evidence="7">Belongs to the RnpA family.</text>
</comment>
<keyword evidence="10" id="KW-1185">Reference proteome</keyword>
<keyword evidence="6 7" id="KW-0694">RNA-binding</keyword>
<organism evidence="9 10">
    <name type="scientific">Brevibacterium samyangense</name>
    <dbReference type="NCBI Taxonomy" id="366888"/>
    <lineage>
        <taxon>Bacteria</taxon>
        <taxon>Bacillati</taxon>
        <taxon>Actinomycetota</taxon>
        <taxon>Actinomycetes</taxon>
        <taxon>Micrococcales</taxon>
        <taxon>Brevibacteriaceae</taxon>
        <taxon>Brevibacterium</taxon>
    </lineage>
</organism>
<sequence>MLPGRNRIRHPEDFRRVFRTGRKVGSRELVLHHLRTNDESHAPGVGFVVSKAVGNAVVRNRVKRRLREILHARLDCLEPAERIVVRALPAAAGASFAELEKVVDRSLRIARDPAKKPARARR</sequence>
<dbReference type="InterPro" id="IPR020568">
    <property type="entry name" value="Ribosomal_Su5_D2-typ_SF"/>
</dbReference>
<dbReference type="PROSITE" id="PS00648">
    <property type="entry name" value="RIBONUCLEASE_P"/>
    <property type="match status" value="1"/>
</dbReference>
<evidence type="ECO:0000256" key="4">
    <source>
        <dbReference type="ARBA" id="ARBA00022759"/>
    </source>
</evidence>
<dbReference type="Gene3D" id="3.30.230.10">
    <property type="match status" value="1"/>
</dbReference>
<evidence type="ECO:0000256" key="3">
    <source>
        <dbReference type="ARBA" id="ARBA00022722"/>
    </source>
</evidence>
<dbReference type="HAMAP" id="MF_00227">
    <property type="entry name" value="RNase_P"/>
    <property type="match status" value="1"/>
</dbReference>
<evidence type="ECO:0000256" key="7">
    <source>
        <dbReference type="HAMAP-Rule" id="MF_00227"/>
    </source>
</evidence>
<dbReference type="EC" id="3.1.26.5" evidence="7 8"/>
<dbReference type="Proteomes" id="UP001500755">
    <property type="component" value="Unassembled WGS sequence"/>
</dbReference>
<proteinExistence type="inferred from homology"/>
<evidence type="ECO:0000256" key="5">
    <source>
        <dbReference type="ARBA" id="ARBA00022801"/>
    </source>
</evidence>
<dbReference type="PANTHER" id="PTHR33992:SF1">
    <property type="entry name" value="RIBONUCLEASE P PROTEIN COMPONENT"/>
    <property type="match status" value="1"/>
</dbReference>
<keyword evidence="4 7" id="KW-0255">Endonuclease</keyword>
<gene>
    <name evidence="7 9" type="primary">rnpA</name>
    <name evidence="9" type="ORF">GCM10009755_01290</name>
</gene>
<dbReference type="RefSeq" id="WP_344305968.1">
    <property type="nucleotide sequence ID" value="NZ_BAAANO010000002.1"/>
</dbReference>
<comment type="subunit">
    <text evidence="7">Consists of a catalytic RNA component (M1 or rnpB) and a protein subunit.</text>
</comment>
<dbReference type="SUPFAM" id="SSF54211">
    <property type="entry name" value="Ribosomal protein S5 domain 2-like"/>
    <property type="match status" value="1"/>
</dbReference>
<evidence type="ECO:0000313" key="10">
    <source>
        <dbReference type="Proteomes" id="UP001500755"/>
    </source>
</evidence>
<dbReference type="NCBIfam" id="TIGR00188">
    <property type="entry name" value="rnpA"/>
    <property type="match status" value="1"/>
</dbReference>
<comment type="catalytic activity">
    <reaction evidence="7">
        <text>Endonucleolytic cleavage of RNA, removing 5'-extranucleotides from tRNA precursor.</text>
        <dbReference type="EC" id="3.1.26.5"/>
    </reaction>
</comment>
<dbReference type="InterPro" id="IPR000100">
    <property type="entry name" value="RNase_P"/>
</dbReference>
<dbReference type="Pfam" id="PF00825">
    <property type="entry name" value="Ribonuclease_P"/>
    <property type="match status" value="1"/>
</dbReference>
<evidence type="ECO:0000256" key="6">
    <source>
        <dbReference type="ARBA" id="ARBA00022884"/>
    </source>
</evidence>
<dbReference type="InterPro" id="IPR020539">
    <property type="entry name" value="RNase_P_CS"/>
</dbReference>
<keyword evidence="3 7" id="KW-0540">Nuclease</keyword>
<name>A0ABP5EJ21_9MICO</name>
<evidence type="ECO:0000256" key="1">
    <source>
        <dbReference type="ARBA" id="ARBA00002663"/>
    </source>
</evidence>
<evidence type="ECO:0000256" key="8">
    <source>
        <dbReference type="NCBIfam" id="TIGR00188"/>
    </source>
</evidence>
<keyword evidence="2 7" id="KW-0819">tRNA processing</keyword>
<dbReference type="InterPro" id="IPR014721">
    <property type="entry name" value="Ribsml_uS5_D2-typ_fold_subgr"/>
</dbReference>
<accession>A0ABP5EJ21</accession>
<dbReference type="PANTHER" id="PTHR33992">
    <property type="entry name" value="RIBONUCLEASE P PROTEIN COMPONENT"/>
    <property type="match status" value="1"/>
</dbReference>
<evidence type="ECO:0000256" key="2">
    <source>
        <dbReference type="ARBA" id="ARBA00022694"/>
    </source>
</evidence>
<protein>
    <recommendedName>
        <fullName evidence="7 8">Ribonuclease P protein component</fullName>
        <shortName evidence="7">RNase P protein</shortName>
        <shortName evidence="7">RNaseP protein</shortName>
        <ecNumber evidence="7 8">3.1.26.5</ecNumber>
    </recommendedName>
    <alternativeName>
        <fullName evidence="7">Protein C5</fullName>
    </alternativeName>
</protein>
<dbReference type="EMBL" id="BAAANO010000002">
    <property type="protein sequence ID" value="GAA1997884.1"/>
    <property type="molecule type" value="Genomic_DNA"/>
</dbReference>
<comment type="caution">
    <text evidence="9">The sequence shown here is derived from an EMBL/GenBank/DDBJ whole genome shotgun (WGS) entry which is preliminary data.</text>
</comment>
<keyword evidence="5 7" id="KW-0378">Hydrolase</keyword>
<reference evidence="10" key="1">
    <citation type="journal article" date="2019" name="Int. J. Syst. Evol. Microbiol.">
        <title>The Global Catalogue of Microorganisms (GCM) 10K type strain sequencing project: providing services to taxonomists for standard genome sequencing and annotation.</title>
        <authorList>
            <consortium name="The Broad Institute Genomics Platform"/>
            <consortium name="The Broad Institute Genome Sequencing Center for Infectious Disease"/>
            <person name="Wu L."/>
            <person name="Ma J."/>
        </authorList>
    </citation>
    <scope>NUCLEOTIDE SEQUENCE [LARGE SCALE GENOMIC DNA]</scope>
    <source>
        <strain evidence="10">JCM 14546</strain>
    </source>
</reference>
<comment type="function">
    <text evidence="1 7">RNaseP catalyzes the removal of the 5'-leader sequence from pre-tRNA to produce the mature 5'-terminus. It can also cleave other RNA substrates such as 4.5S RNA. The protein component plays an auxiliary but essential role in vivo by binding to the 5'-leader sequence and broadening the substrate specificity of the ribozyme.</text>
</comment>